<feature type="domain" description="Polysaccharide chain length determinant N-terminal" evidence="8">
    <location>
        <begin position="10"/>
        <end position="111"/>
    </location>
</feature>
<dbReference type="EMBL" id="JAQJJM010000003">
    <property type="protein sequence ID" value="MDN5131505.1"/>
    <property type="molecule type" value="Genomic_DNA"/>
</dbReference>
<organism evidence="10 11">
    <name type="scientific">Aliarcobacter butzleri</name>
    <dbReference type="NCBI Taxonomy" id="28197"/>
    <lineage>
        <taxon>Bacteria</taxon>
        <taxon>Pseudomonadati</taxon>
        <taxon>Campylobacterota</taxon>
        <taxon>Epsilonproteobacteria</taxon>
        <taxon>Campylobacterales</taxon>
        <taxon>Arcobacteraceae</taxon>
        <taxon>Aliarcobacter</taxon>
    </lineage>
</organism>
<dbReference type="Pfam" id="PF13807">
    <property type="entry name" value="GNVR"/>
    <property type="match status" value="1"/>
</dbReference>
<reference evidence="10" key="1">
    <citation type="journal article" date="2023" name="Microorganisms">
        <title>Genomic Characterization of Arcobacter butzleri Strains Isolated from Various Sources in Lithuania.</title>
        <authorList>
            <person name="Uljanovas D."/>
            <person name="Golz G."/>
            <person name="Fleischmann S."/>
            <person name="Kudirkiene E."/>
            <person name="Kasetiene N."/>
            <person name="Grineviciene A."/>
            <person name="Tamuleviciene E."/>
            <person name="Aksomaitiene J."/>
            <person name="Alter T."/>
            <person name="Malakauskas M."/>
        </authorList>
    </citation>
    <scope>NUCLEOTIDE SEQUENCE</scope>
    <source>
        <strain evidence="10">H19</strain>
    </source>
</reference>
<evidence type="ECO:0000259" key="9">
    <source>
        <dbReference type="Pfam" id="PF13807"/>
    </source>
</evidence>
<sequence length="339" mass="39642">MQNQKYLQEDEIDLKELFKTIWSYKKFILIFTFIVTVLSIIYVSSKTPIYQVKSVIKIGSIADIPLENSNILEKNIRGIFGLDNNSFSIKEDEGIVTDVNIIKNATSLIEVTTEAFTNEKAILKQHEVLEYLQDEYKYKIDEFNFKTNLNIKTLEGQIKYINEVKKVQKEESIDFLNRVDLVLIENKLNFNKEKLSQYQENINNILKKRSSNDTQNMLSAMEILNYQSLILNLQNQIENLNKEKQNILTDKIPNIKRELEYNIKNELEDILNRIELEKLKLTNEIAKNSEFVGSILVNEHPIKPKKSLIVVVSFVTGFILSIFLVFFIQFVNNIKKEEK</sequence>
<reference evidence="10" key="2">
    <citation type="submission" date="2023-01" db="EMBL/GenBank/DDBJ databases">
        <authorList>
            <person name="Uljanovas D."/>
        </authorList>
    </citation>
    <scope>NUCLEOTIDE SEQUENCE</scope>
    <source>
        <strain evidence="10">H19</strain>
    </source>
</reference>
<proteinExistence type="predicted"/>
<evidence type="ECO:0000256" key="7">
    <source>
        <dbReference type="SAM" id="Phobius"/>
    </source>
</evidence>
<dbReference type="Proteomes" id="UP001171508">
    <property type="component" value="Unassembled WGS sequence"/>
</dbReference>
<feature type="domain" description="Tyrosine-protein kinase G-rich" evidence="9">
    <location>
        <begin position="272"/>
        <end position="327"/>
    </location>
</feature>
<dbReference type="PANTHER" id="PTHR32309">
    <property type="entry name" value="TYROSINE-PROTEIN KINASE"/>
    <property type="match status" value="1"/>
</dbReference>
<keyword evidence="6" id="KW-0175">Coiled coil</keyword>
<dbReference type="Pfam" id="PF02706">
    <property type="entry name" value="Wzz"/>
    <property type="match status" value="1"/>
</dbReference>
<feature type="transmembrane region" description="Helical" evidence="7">
    <location>
        <begin position="308"/>
        <end position="331"/>
    </location>
</feature>
<keyword evidence="4 7" id="KW-1133">Transmembrane helix</keyword>
<comment type="caution">
    <text evidence="10">The sequence shown here is derived from an EMBL/GenBank/DDBJ whole genome shotgun (WGS) entry which is preliminary data.</text>
</comment>
<accession>A0AAP4PX02</accession>
<dbReference type="RefSeq" id="WP_301344007.1">
    <property type="nucleotide sequence ID" value="NZ_JAPZCV010000003.1"/>
</dbReference>
<evidence type="ECO:0000259" key="8">
    <source>
        <dbReference type="Pfam" id="PF02706"/>
    </source>
</evidence>
<feature type="transmembrane region" description="Helical" evidence="7">
    <location>
        <begin position="27"/>
        <end position="45"/>
    </location>
</feature>
<dbReference type="InterPro" id="IPR032807">
    <property type="entry name" value="GNVR"/>
</dbReference>
<dbReference type="GO" id="GO:0004713">
    <property type="term" value="F:protein tyrosine kinase activity"/>
    <property type="evidence" value="ECO:0007669"/>
    <property type="project" value="TreeGrafter"/>
</dbReference>
<feature type="coiled-coil region" evidence="6">
    <location>
        <begin position="181"/>
        <end position="284"/>
    </location>
</feature>
<evidence type="ECO:0000256" key="6">
    <source>
        <dbReference type="SAM" id="Coils"/>
    </source>
</evidence>
<gene>
    <name evidence="10" type="ORF">PJV92_02080</name>
</gene>
<evidence type="ECO:0000256" key="3">
    <source>
        <dbReference type="ARBA" id="ARBA00022692"/>
    </source>
</evidence>
<dbReference type="InterPro" id="IPR003856">
    <property type="entry name" value="LPS_length_determ_N"/>
</dbReference>
<name>A0AAP4PX02_9BACT</name>
<dbReference type="InterPro" id="IPR050445">
    <property type="entry name" value="Bact_polysacc_biosynth/exp"/>
</dbReference>
<dbReference type="GO" id="GO:0005886">
    <property type="term" value="C:plasma membrane"/>
    <property type="evidence" value="ECO:0007669"/>
    <property type="project" value="UniProtKB-SubCell"/>
</dbReference>
<keyword evidence="5 7" id="KW-0472">Membrane</keyword>
<comment type="subcellular location">
    <subcellularLocation>
        <location evidence="1">Cell membrane</location>
        <topology evidence="1">Multi-pass membrane protein</topology>
    </subcellularLocation>
</comment>
<evidence type="ECO:0000256" key="5">
    <source>
        <dbReference type="ARBA" id="ARBA00023136"/>
    </source>
</evidence>
<keyword evidence="3 7" id="KW-0812">Transmembrane</keyword>
<dbReference type="PANTHER" id="PTHR32309:SF13">
    <property type="entry name" value="FERRIC ENTEROBACTIN TRANSPORT PROTEIN FEPE"/>
    <property type="match status" value="1"/>
</dbReference>
<evidence type="ECO:0000256" key="2">
    <source>
        <dbReference type="ARBA" id="ARBA00022475"/>
    </source>
</evidence>
<evidence type="ECO:0000313" key="10">
    <source>
        <dbReference type="EMBL" id="MDN5131505.1"/>
    </source>
</evidence>
<evidence type="ECO:0000256" key="1">
    <source>
        <dbReference type="ARBA" id="ARBA00004651"/>
    </source>
</evidence>
<keyword evidence="2" id="KW-1003">Cell membrane</keyword>
<evidence type="ECO:0000313" key="11">
    <source>
        <dbReference type="Proteomes" id="UP001171508"/>
    </source>
</evidence>
<evidence type="ECO:0000256" key="4">
    <source>
        <dbReference type="ARBA" id="ARBA00022989"/>
    </source>
</evidence>
<protein>
    <submittedName>
        <fullName evidence="10">Wzz/FepE/Etk N-terminal domain-containing protein</fullName>
    </submittedName>
</protein>
<dbReference type="AlphaFoldDB" id="A0AAP4PX02"/>